<dbReference type="Gene3D" id="2.60.120.1440">
    <property type="match status" value="1"/>
</dbReference>
<feature type="domain" description="FecR protein" evidence="1">
    <location>
        <begin position="56"/>
        <end position="143"/>
    </location>
</feature>
<proteinExistence type="predicted"/>
<dbReference type="PANTHER" id="PTHR30273:SF2">
    <property type="entry name" value="PROTEIN FECR"/>
    <property type="match status" value="1"/>
</dbReference>
<dbReference type="PANTHER" id="PTHR30273">
    <property type="entry name" value="PERIPLASMIC SIGNAL SENSOR AND SIGMA FACTOR ACTIVATOR FECR-RELATED"/>
    <property type="match status" value="1"/>
</dbReference>
<feature type="domain" description="Protein FecR C-terminal" evidence="2">
    <location>
        <begin position="205"/>
        <end position="260"/>
    </location>
</feature>
<dbReference type="AlphaFoldDB" id="A0A1M7CXG8"/>
<reference evidence="3 4" key="1">
    <citation type="submission" date="2016-11" db="EMBL/GenBank/DDBJ databases">
        <authorList>
            <person name="Jaros S."/>
            <person name="Januszkiewicz K."/>
            <person name="Wedrychowicz H."/>
        </authorList>
    </citation>
    <scope>NUCLEOTIDE SEQUENCE [LARGE SCALE GENOMIC DNA]</scope>
    <source>
        <strain evidence="3 4">DSM 27406</strain>
    </source>
</reference>
<dbReference type="PROSITE" id="PS51257">
    <property type="entry name" value="PROKAR_LIPOPROTEIN"/>
    <property type="match status" value="1"/>
</dbReference>
<dbReference type="STRING" id="1419482.SAMN05444266_104517"/>
<dbReference type="Pfam" id="PF04773">
    <property type="entry name" value="FecR"/>
    <property type="match status" value="1"/>
</dbReference>
<dbReference type="GO" id="GO:0016989">
    <property type="term" value="F:sigma factor antagonist activity"/>
    <property type="evidence" value="ECO:0007669"/>
    <property type="project" value="TreeGrafter"/>
</dbReference>
<gene>
    <name evidence="3" type="ORF">SAMN05444266_104517</name>
</gene>
<protein>
    <submittedName>
        <fullName evidence="3">FecR family protein</fullName>
    </submittedName>
</protein>
<dbReference type="InterPro" id="IPR032508">
    <property type="entry name" value="FecR_C"/>
</dbReference>
<name>A0A1M7CXG8_9BACT</name>
<evidence type="ECO:0000259" key="1">
    <source>
        <dbReference type="Pfam" id="PF04773"/>
    </source>
</evidence>
<dbReference type="Gene3D" id="3.55.50.30">
    <property type="match status" value="1"/>
</dbReference>
<dbReference type="RefSeq" id="WP_073081268.1">
    <property type="nucleotide sequence ID" value="NZ_FRBL01000004.1"/>
</dbReference>
<evidence type="ECO:0000313" key="3">
    <source>
        <dbReference type="EMBL" id="SHL71951.1"/>
    </source>
</evidence>
<dbReference type="InterPro" id="IPR006860">
    <property type="entry name" value="FecR"/>
</dbReference>
<dbReference type="EMBL" id="FRBL01000004">
    <property type="protein sequence ID" value="SHL71951.1"/>
    <property type="molecule type" value="Genomic_DNA"/>
</dbReference>
<dbReference type="OrthoDB" id="673084at2"/>
<dbReference type="Proteomes" id="UP000184420">
    <property type="component" value="Unassembled WGS sequence"/>
</dbReference>
<accession>A0A1M7CXG8</accession>
<evidence type="ECO:0000259" key="2">
    <source>
        <dbReference type="Pfam" id="PF16344"/>
    </source>
</evidence>
<keyword evidence="4" id="KW-1185">Reference proteome</keyword>
<dbReference type="Pfam" id="PF16344">
    <property type="entry name" value="FecR_C"/>
    <property type="match status" value="1"/>
</dbReference>
<dbReference type="InterPro" id="IPR012373">
    <property type="entry name" value="Ferrdict_sens_TM"/>
</dbReference>
<organism evidence="3 4">
    <name type="scientific">Chitinophaga jiangningensis</name>
    <dbReference type="NCBI Taxonomy" id="1419482"/>
    <lineage>
        <taxon>Bacteria</taxon>
        <taxon>Pseudomonadati</taxon>
        <taxon>Bacteroidota</taxon>
        <taxon>Chitinophagia</taxon>
        <taxon>Chitinophagales</taxon>
        <taxon>Chitinophagaceae</taxon>
        <taxon>Chitinophaga</taxon>
    </lineage>
</organism>
<sequence length="262" mass="29098">MLFKSDTNYFKFLLPVALCTAVACHTTPPAAEKKPSSILTMQAPGVHYTSYQGDIGARRRITLPDSSVVILNSSSLLLVPDNYGQEKRQVLLDGDAWFTVNPAPAVFTVIADKLTAEVLGTQFRMRCFTNQQGATVHLLTGKLKVSKSYHSETDNQPEILERGNMILANKEIDLMEKETYNPQDAESWLADSLQLTNAQGLLMWRTLEDWYGVEISVKGDASKTTPVTKLFVKATLQQVLDALGKEQGFSYKTEGSKVEIKF</sequence>
<evidence type="ECO:0000313" key="4">
    <source>
        <dbReference type="Proteomes" id="UP000184420"/>
    </source>
</evidence>